<feature type="chain" id="PRO_5034622336" evidence="2">
    <location>
        <begin position="24"/>
        <end position="122"/>
    </location>
</feature>
<dbReference type="RefSeq" id="XP_027341582.1">
    <property type="nucleotide sequence ID" value="XM_027485781.1"/>
</dbReference>
<organism evidence="3 4">
    <name type="scientific">Abrus precatorius</name>
    <name type="common">Indian licorice</name>
    <name type="synonym">Glycine abrus</name>
    <dbReference type="NCBI Taxonomy" id="3816"/>
    <lineage>
        <taxon>Eukaryota</taxon>
        <taxon>Viridiplantae</taxon>
        <taxon>Streptophyta</taxon>
        <taxon>Embryophyta</taxon>
        <taxon>Tracheophyta</taxon>
        <taxon>Spermatophyta</taxon>
        <taxon>Magnoliopsida</taxon>
        <taxon>eudicotyledons</taxon>
        <taxon>Gunneridae</taxon>
        <taxon>Pentapetalae</taxon>
        <taxon>rosids</taxon>
        <taxon>fabids</taxon>
        <taxon>Fabales</taxon>
        <taxon>Fabaceae</taxon>
        <taxon>Papilionoideae</taxon>
        <taxon>50 kb inversion clade</taxon>
        <taxon>NPAAA clade</taxon>
        <taxon>indigoferoid/millettioid clade</taxon>
        <taxon>Abreae</taxon>
        <taxon>Abrus</taxon>
    </lineage>
</organism>
<dbReference type="PANTHER" id="PTHR33184">
    <property type="entry name" value="PROTEIN TAPETUM DETERMINANT 1-LIKE-RELATED"/>
    <property type="match status" value="1"/>
</dbReference>
<keyword evidence="3" id="KW-1185">Reference proteome</keyword>
<sequence length="122" mass="13175">MAESSTKILGVVLFLVLVSKGYGQCSLSDLSVKQSQTGVKVQQKEEWSVTITNNCACVQKNVLLNCYGFQSAESIDPSVLRVSGSNCLLNNGQPIYKDAVSFKYASDQQFPLNPVSSEIACS</sequence>
<dbReference type="KEGG" id="aprc:113854646"/>
<dbReference type="AlphaFoldDB" id="A0A8B8KCS0"/>
<name>A0A8B8KCS0_ABRPR</name>
<feature type="signal peptide" evidence="2">
    <location>
        <begin position="1"/>
        <end position="23"/>
    </location>
</feature>
<evidence type="ECO:0000256" key="2">
    <source>
        <dbReference type="SAM" id="SignalP"/>
    </source>
</evidence>
<dbReference type="Pfam" id="PF24068">
    <property type="entry name" value="TPD1_C"/>
    <property type="match status" value="1"/>
</dbReference>
<dbReference type="GeneID" id="113854646"/>
<dbReference type="Proteomes" id="UP000694853">
    <property type="component" value="Unplaced"/>
</dbReference>
<reference evidence="3" key="1">
    <citation type="journal article" date="2019" name="Toxins">
        <title>Detection of Abrin-Like and Prepropulchellin-Like Toxin Genes and Transcripts Using Whole Genome Sequencing and Full-Length Transcript Sequencing of Abrus precatorius.</title>
        <authorList>
            <person name="Hovde B.T."/>
            <person name="Daligault H.E."/>
            <person name="Hanschen E.R."/>
            <person name="Kunde Y.A."/>
            <person name="Johnson M.B."/>
            <person name="Starkenburg S.R."/>
            <person name="Johnson S.L."/>
        </authorList>
    </citation>
    <scope>NUCLEOTIDE SEQUENCE [LARGE SCALE GENOMIC DNA]</scope>
</reference>
<evidence type="ECO:0000313" key="4">
    <source>
        <dbReference type="RefSeq" id="XP_027341582.1"/>
    </source>
</evidence>
<evidence type="ECO:0000256" key="1">
    <source>
        <dbReference type="ARBA" id="ARBA00022729"/>
    </source>
</evidence>
<dbReference type="InterPro" id="IPR040361">
    <property type="entry name" value="TPD1"/>
</dbReference>
<evidence type="ECO:0000313" key="3">
    <source>
        <dbReference type="Proteomes" id="UP000694853"/>
    </source>
</evidence>
<protein>
    <submittedName>
        <fullName evidence="4">Uncharacterized protein LOC113854646</fullName>
    </submittedName>
</protein>
<accession>A0A8B8KCS0</accession>
<gene>
    <name evidence="4" type="primary">LOC113854646</name>
</gene>
<reference evidence="4" key="2">
    <citation type="submission" date="2025-08" db="UniProtKB">
        <authorList>
            <consortium name="RefSeq"/>
        </authorList>
    </citation>
    <scope>IDENTIFICATION</scope>
    <source>
        <tissue evidence="4">Young leaves</tissue>
    </source>
</reference>
<dbReference type="PANTHER" id="PTHR33184:SF64">
    <property type="entry name" value="BETA-1,3-N-ACETYLGLUCOSAMINYLTRANSFERASE FAMILY PROTEIN"/>
    <property type="match status" value="1"/>
</dbReference>
<proteinExistence type="predicted"/>
<dbReference type="OrthoDB" id="603213at2759"/>
<keyword evidence="1 2" id="KW-0732">Signal</keyword>
<dbReference type="GO" id="GO:0001709">
    <property type="term" value="P:cell fate determination"/>
    <property type="evidence" value="ECO:0007669"/>
    <property type="project" value="TreeGrafter"/>
</dbReference>